<gene>
    <name evidence="1" type="ORF">EWF95_02305</name>
</gene>
<dbReference type="AlphaFoldDB" id="A0A544QQR6"/>
<evidence type="ECO:0000313" key="2">
    <source>
        <dbReference type="Proteomes" id="UP000315385"/>
    </source>
</evidence>
<dbReference type="EMBL" id="SESI01000001">
    <property type="protein sequence ID" value="TQQ81787.1"/>
    <property type="molecule type" value="Genomic_DNA"/>
</dbReference>
<dbReference type="Proteomes" id="UP000315385">
    <property type="component" value="Unassembled WGS sequence"/>
</dbReference>
<sequence length="167" mass="17603">MKPKSAGLCVAVLVLVVTAGCLAGGNTATDSLVSTNERCLTDQVPNRSTVTDTEVLNFTPYPEPPTVVNRTSVTNFVKAVERAYEGNRLLVQTESVQLSSANVTVTATNTTQQVEGYSVDVKTHISFQSSAGIGMTVSRVTYFVNETTLRRQPGGGTAGDGVVIAKC</sequence>
<evidence type="ECO:0000313" key="1">
    <source>
        <dbReference type="EMBL" id="TQQ81787.1"/>
    </source>
</evidence>
<protein>
    <submittedName>
        <fullName evidence="1">Uncharacterized protein</fullName>
    </submittedName>
</protein>
<dbReference type="RefSeq" id="WP_142442441.1">
    <property type="nucleotide sequence ID" value="NZ_SESI01000001.1"/>
</dbReference>
<proteinExistence type="predicted"/>
<keyword evidence="2" id="KW-1185">Reference proteome</keyword>
<organism evidence="1 2">
    <name type="scientific">Halonotius roseus</name>
    <dbReference type="NCBI Taxonomy" id="2511997"/>
    <lineage>
        <taxon>Archaea</taxon>
        <taxon>Methanobacteriati</taxon>
        <taxon>Methanobacteriota</taxon>
        <taxon>Stenosarchaea group</taxon>
        <taxon>Halobacteria</taxon>
        <taxon>Halobacteriales</taxon>
        <taxon>Haloferacaceae</taxon>
        <taxon>Halonotius</taxon>
    </lineage>
</organism>
<reference evidence="1 2" key="1">
    <citation type="submission" date="2019-02" db="EMBL/GenBank/DDBJ databases">
        <title>Halonotius sp. a new haloqrchaeon isolated from saline water.</title>
        <authorList>
            <person name="Duran-Viseras A."/>
            <person name="Sanchez-Porro C."/>
            <person name="Ventosa A."/>
        </authorList>
    </citation>
    <scope>NUCLEOTIDE SEQUENCE [LARGE SCALE GENOMIC DNA]</scope>
    <source>
        <strain evidence="1 2">F9-27</strain>
    </source>
</reference>
<accession>A0A544QQR6</accession>
<name>A0A544QQR6_9EURY</name>
<dbReference type="PROSITE" id="PS51257">
    <property type="entry name" value="PROKAR_LIPOPROTEIN"/>
    <property type="match status" value="1"/>
</dbReference>
<comment type="caution">
    <text evidence="1">The sequence shown here is derived from an EMBL/GenBank/DDBJ whole genome shotgun (WGS) entry which is preliminary data.</text>
</comment>